<dbReference type="Pfam" id="PF17123">
    <property type="entry name" value="zf-RING_11"/>
    <property type="match status" value="1"/>
</dbReference>
<feature type="domain" description="RING-type" evidence="12">
    <location>
        <begin position="113"/>
        <end position="146"/>
    </location>
</feature>
<dbReference type="PANTHER" id="PTHR46539">
    <property type="entry name" value="E3 UBIQUITIN-PROTEIN LIGASE ATL42"/>
    <property type="match status" value="1"/>
</dbReference>
<proteinExistence type="predicted"/>
<keyword evidence="6 10" id="KW-1133">Transmembrane helix</keyword>
<evidence type="ECO:0000256" key="9">
    <source>
        <dbReference type="SAM" id="MobiDB-lite"/>
    </source>
</evidence>
<feature type="transmembrane region" description="Helical" evidence="10">
    <location>
        <begin position="33"/>
        <end position="54"/>
    </location>
</feature>
<organism evidence="13 14">
    <name type="scientific">Umbelopsis ramanniana AG</name>
    <dbReference type="NCBI Taxonomy" id="1314678"/>
    <lineage>
        <taxon>Eukaryota</taxon>
        <taxon>Fungi</taxon>
        <taxon>Fungi incertae sedis</taxon>
        <taxon>Mucoromycota</taxon>
        <taxon>Mucoromycotina</taxon>
        <taxon>Umbelopsidomycetes</taxon>
        <taxon>Umbelopsidales</taxon>
        <taxon>Umbelopsidaceae</taxon>
        <taxon>Umbelopsis</taxon>
    </lineage>
</organism>
<dbReference type="Gene3D" id="3.30.40.10">
    <property type="entry name" value="Zinc/RING finger domain, C3HC4 (zinc finger)"/>
    <property type="match status" value="1"/>
</dbReference>
<dbReference type="Proteomes" id="UP001206595">
    <property type="component" value="Unassembled WGS sequence"/>
</dbReference>
<evidence type="ECO:0000256" key="4">
    <source>
        <dbReference type="ARBA" id="ARBA00022771"/>
    </source>
</evidence>
<accession>A0AAD5HGQ2</accession>
<evidence type="ECO:0000256" key="8">
    <source>
        <dbReference type="PROSITE-ProRule" id="PRU00175"/>
    </source>
</evidence>
<dbReference type="PANTHER" id="PTHR46539:SF1">
    <property type="entry name" value="E3 UBIQUITIN-PROTEIN LIGASE ATL42"/>
    <property type="match status" value="1"/>
</dbReference>
<keyword evidence="14" id="KW-1185">Reference proteome</keyword>
<keyword evidence="2 10" id="KW-0812">Transmembrane</keyword>
<evidence type="ECO:0000256" key="5">
    <source>
        <dbReference type="ARBA" id="ARBA00022833"/>
    </source>
</evidence>
<sequence>MGYVTSFIVLLLLSTWCAEASLGEDSTSDAPSVWQYVVIALSLAFAFMTVMVCLQVARLRRRSELVEQGMRPVIHVTRSGARVYAPLPILSDDELEQIAIVDYSEENLEEQSCSICLDLFRPKTKVRLLPCRHAFHPICIECPMCKQSCVDHLRQKGLADHLQTIRNTLEPLASDSRTDATTNATTEPP</sequence>
<dbReference type="InterPro" id="IPR001841">
    <property type="entry name" value="Znf_RING"/>
</dbReference>
<evidence type="ECO:0000313" key="14">
    <source>
        <dbReference type="Proteomes" id="UP001206595"/>
    </source>
</evidence>
<dbReference type="InterPro" id="IPR013083">
    <property type="entry name" value="Znf_RING/FYVE/PHD"/>
</dbReference>
<evidence type="ECO:0000256" key="1">
    <source>
        <dbReference type="ARBA" id="ARBA00004370"/>
    </source>
</evidence>
<dbReference type="EMBL" id="MU620901">
    <property type="protein sequence ID" value="KAI8582374.1"/>
    <property type="molecule type" value="Genomic_DNA"/>
</dbReference>
<reference evidence="13" key="1">
    <citation type="submission" date="2021-06" db="EMBL/GenBank/DDBJ databases">
        <authorList>
            <consortium name="DOE Joint Genome Institute"/>
            <person name="Mondo S.J."/>
            <person name="Amses K.R."/>
            <person name="Simmons D.R."/>
            <person name="Longcore J.E."/>
            <person name="Seto K."/>
            <person name="Alves G.H."/>
            <person name="Bonds A.E."/>
            <person name="Quandt C.A."/>
            <person name="Davis W.J."/>
            <person name="Chang Y."/>
            <person name="Letcher P.M."/>
            <person name="Powell M.J."/>
            <person name="Kuo A."/>
            <person name="Labutti K."/>
            <person name="Pangilinan J."/>
            <person name="Andreopoulos W."/>
            <person name="Tritt A."/>
            <person name="Riley R."/>
            <person name="Hundley H."/>
            <person name="Johnson J."/>
            <person name="Lipzen A."/>
            <person name="Barry K."/>
            <person name="Berbee M.L."/>
            <person name="Buchler N.E."/>
            <person name="Grigoriev I.V."/>
            <person name="Spatafora J.W."/>
            <person name="Stajich J.E."/>
            <person name="James T.Y."/>
        </authorList>
    </citation>
    <scope>NUCLEOTIDE SEQUENCE</scope>
    <source>
        <strain evidence="13">AG</strain>
    </source>
</reference>
<evidence type="ECO:0000313" key="13">
    <source>
        <dbReference type="EMBL" id="KAI8582374.1"/>
    </source>
</evidence>
<dbReference type="GeneID" id="75912304"/>
<keyword evidence="7 10" id="KW-0472">Membrane</keyword>
<reference evidence="13" key="2">
    <citation type="journal article" date="2022" name="Proc. Natl. Acad. Sci. U.S.A.">
        <title>Diploid-dominant life cycles characterize the early evolution of Fungi.</title>
        <authorList>
            <person name="Amses K.R."/>
            <person name="Simmons D.R."/>
            <person name="Longcore J.E."/>
            <person name="Mondo S.J."/>
            <person name="Seto K."/>
            <person name="Jeronimo G.H."/>
            <person name="Bonds A.E."/>
            <person name="Quandt C.A."/>
            <person name="Davis W.J."/>
            <person name="Chang Y."/>
            <person name="Federici B.A."/>
            <person name="Kuo A."/>
            <person name="LaButti K."/>
            <person name="Pangilinan J."/>
            <person name="Andreopoulos W."/>
            <person name="Tritt A."/>
            <person name="Riley R."/>
            <person name="Hundley H."/>
            <person name="Johnson J."/>
            <person name="Lipzen A."/>
            <person name="Barry K."/>
            <person name="Lang B.F."/>
            <person name="Cuomo C.A."/>
            <person name="Buchler N.E."/>
            <person name="Grigoriev I.V."/>
            <person name="Spatafora J.W."/>
            <person name="Stajich J.E."/>
            <person name="James T.Y."/>
        </authorList>
    </citation>
    <scope>NUCLEOTIDE SEQUENCE</scope>
    <source>
        <strain evidence="13">AG</strain>
    </source>
</reference>
<name>A0AAD5HGQ2_UMBRA</name>
<evidence type="ECO:0000256" key="3">
    <source>
        <dbReference type="ARBA" id="ARBA00022723"/>
    </source>
</evidence>
<keyword evidence="3" id="KW-0479">Metal-binding</keyword>
<feature type="chain" id="PRO_5042162098" description="RING-type domain-containing protein" evidence="11">
    <location>
        <begin position="21"/>
        <end position="189"/>
    </location>
</feature>
<dbReference type="GO" id="GO:0008270">
    <property type="term" value="F:zinc ion binding"/>
    <property type="evidence" value="ECO:0007669"/>
    <property type="project" value="UniProtKB-KW"/>
</dbReference>
<keyword evidence="4 8" id="KW-0863">Zinc-finger</keyword>
<dbReference type="PROSITE" id="PS50089">
    <property type="entry name" value="ZF_RING_2"/>
    <property type="match status" value="1"/>
</dbReference>
<dbReference type="SUPFAM" id="SSF57850">
    <property type="entry name" value="RING/U-box"/>
    <property type="match status" value="1"/>
</dbReference>
<comment type="caution">
    <text evidence="13">The sequence shown here is derived from an EMBL/GenBank/DDBJ whole genome shotgun (WGS) entry which is preliminary data.</text>
</comment>
<evidence type="ECO:0000256" key="2">
    <source>
        <dbReference type="ARBA" id="ARBA00022692"/>
    </source>
</evidence>
<comment type="subcellular location">
    <subcellularLocation>
        <location evidence="1">Membrane</location>
    </subcellularLocation>
</comment>
<keyword evidence="11" id="KW-0732">Signal</keyword>
<keyword evidence="5" id="KW-0862">Zinc</keyword>
<dbReference type="SMART" id="SM00184">
    <property type="entry name" value="RING"/>
    <property type="match status" value="1"/>
</dbReference>
<evidence type="ECO:0000256" key="7">
    <source>
        <dbReference type="ARBA" id="ARBA00023136"/>
    </source>
</evidence>
<gene>
    <name evidence="13" type="ORF">K450DRAFT_228662</name>
</gene>
<evidence type="ECO:0000256" key="10">
    <source>
        <dbReference type="SAM" id="Phobius"/>
    </source>
</evidence>
<dbReference type="RefSeq" id="XP_051447378.1">
    <property type="nucleotide sequence ID" value="XM_051586956.1"/>
</dbReference>
<protein>
    <recommendedName>
        <fullName evidence="12">RING-type domain-containing protein</fullName>
    </recommendedName>
</protein>
<feature type="region of interest" description="Disordered" evidence="9">
    <location>
        <begin position="170"/>
        <end position="189"/>
    </location>
</feature>
<dbReference type="GO" id="GO:0016020">
    <property type="term" value="C:membrane"/>
    <property type="evidence" value="ECO:0007669"/>
    <property type="project" value="UniProtKB-SubCell"/>
</dbReference>
<feature type="compositionally biased region" description="Polar residues" evidence="9">
    <location>
        <begin position="179"/>
        <end position="189"/>
    </location>
</feature>
<evidence type="ECO:0000259" key="12">
    <source>
        <dbReference type="PROSITE" id="PS50089"/>
    </source>
</evidence>
<evidence type="ECO:0000256" key="6">
    <source>
        <dbReference type="ARBA" id="ARBA00022989"/>
    </source>
</evidence>
<evidence type="ECO:0000256" key="11">
    <source>
        <dbReference type="SAM" id="SignalP"/>
    </source>
</evidence>
<feature type="signal peptide" evidence="11">
    <location>
        <begin position="1"/>
        <end position="20"/>
    </location>
</feature>
<dbReference type="AlphaFoldDB" id="A0AAD5HGQ2"/>